<keyword evidence="3" id="KW-0418">Kinase</keyword>
<evidence type="ECO:0000256" key="1">
    <source>
        <dbReference type="ARBA" id="ARBA00010164"/>
    </source>
</evidence>
<comment type="similarity">
    <text evidence="1">Belongs to the HipA Ser/Thr kinase family.</text>
</comment>
<keyword evidence="6" id="KW-1185">Reference proteome</keyword>
<organism evidence="5 6">
    <name type="scientific">Flavobacterium arundinis</name>
    <dbReference type="NCBI Taxonomy" id="3139143"/>
    <lineage>
        <taxon>Bacteria</taxon>
        <taxon>Pseudomonadati</taxon>
        <taxon>Bacteroidota</taxon>
        <taxon>Flavobacteriia</taxon>
        <taxon>Flavobacteriales</taxon>
        <taxon>Flavobacteriaceae</taxon>
        <taxon>Flavobacterium</taxon>
    </lineage>
</organism>
<evidence type="ECO:0000313" key="5">
    <source>
        <dbReference type="EMBL" id="MEL1245742.1"/>
    </source>
</evidence>
<dbReference type="Gene3D" id="1.10.1070.20">
    <property type="match status" value="1"/>
</dbReference>
<proteinExistence type="inferred from homology"/>
<feature type="domain" description="HipA-like C-terminal" evidence="4">
    <location>
        <begin position="55"/>
        <end position="275"/>
    </location>
</feature>
<sequence length="317" mass="35978">MGKCLYCYQAVDGAETDFHPACIKKMFGIQTVPEIDFDLQQLEELAKQIVIKSVAVTGVQPKLSLNLDKGSNGLSRLTIVGLQGDYILKPPSSEYNELPENEDLTMHLAELAKIKTAKHSLIRLNSGELAYLTKRFDRENGGKIAVEDFCQLSENLTEHKYRGSIEKVGKLANQFTANKGFEKQRLFEVVLFCYLTGNTDMHLKNFTLMENALAEYEFSPAYDLLNTALVIPDDKEESALTINGKKSKLKLNDFNVLAGSLNINEKPLEHIYKRFTKLQPVFVAFIKQSFLSKEMQESYIAVLNENYKKLFYYNGKK</sequence>
<dbReference type="Proteomes" id="UP001464555">
    <property type="component" value="Unassembled WGS sequence"/>
</dbReference>
<dbReference type="EMBL" id="JBBYHR010000009">
    <property type="protein sequence ID" value="MEL1245742.1"/>
    <property type="molecule type" value="Genomic_DNA"/>
</dbReference>
<protein>
    <submittedName>
        <fullName evidence="5">HipA domain-containing protein</fullName>
    </submittedName>
</protein>
<dbReference type="RefSeq" id="WP_341698034.1">
    <property type="nucleotide sequence ID" value="NZ_JBBYHR010000009.1"/>
</dbReference>
<accession>A0ABU9I0T7</accession>
<dbReference type="InterPro" id="IPR052028">
    <property type="entry name" value="HipA_Ser/Thr_kinase"/>
</dbReference>
<dbReference type="InterPro" id="IPR012893">
    <property type="entry name" value="HipA-like_C"/>
</dbReference>
<name>A0ABU9I0T7_9FLAO</name>
<comment type="caution">
    <text evidence="5">The sequence shown here is derived from an EMBL/GenBank/DDBJ whole genome shotgun (WGS) entry which is preliminary data.</text>
</comment>
<evidence type="ECO:0000256" key="2">
    <source>
        <dbReference type="ARBA" id="ARBA00022679"/>
    </source>
</evidence>
<evidence type="ECO:0000259" key="4">
    <source>
        <dbReference type="Pfam" id="PF07804"/>
    </source>
</evidence>
<evidence type="ECO:0000313" key="6">
    <source>
        <dbReference type="Proteomes" id="UP001464555"/>
    </source>
</evidence>
<reference evidence="5 6" key="1">
    <citation type="submission" date="2024-04" db="EMBL/GenBank/DDBJ databases">
        <title>Flavobacterium sp. DGU11 16S ribosomal RNA gene Genome sequencing and assembly.</title>
        <authorList>
            <person name="Park S."/>
        </authorList>
    </citation>
    <scope>NUCLEOTIDE SEQUENCE [LARGE SCALE GENOMIC DNA]</scope>
    <source>
        <strain evidence="5 6">DGU11</strain>
    </source>
</reference>
<evidence type="ECO:0000256" key="3">
    <source>
        <dbReference type="ARBA" id="ARBA00022777"/>
    </source>
</evidence>
<dbReference type="Pfam" id="PF07804">
    <property type="entry name" value="HipA_C"/>
    <property type="match status" value="1"/>
</dbReference>
<dbReference type="PANTHER" id="PTHR37419:SF1">
    <property type="entry name" value="SERINE_THREONINE-PROTEIN KINASE TOXIN HIPA"/>
    <property type="match status" value="1"/>
</dbReference>
<gene>
    <name evidence="5" type="ORF">AAEO56_15830</name>
</gene>
<keyword evidence="2" id="KW-0808">Transferase</keyword>
<dbReference type="PANTHER" id="PTHR37419">
    <property type="entry name" value="SERINE/THREONINE-PROTEIN KINASE TOXIN HIPA"/>
    <property type="match status" value="1"/>
</dbReference>